<reference evidence="1 2" key="1">
    <citation type="submission" date="2020-01" db="EMBL/GenBank/DDBJ databases">
        <title>Rhizobium genotypes associated with high levels of biological nitrogen fixation by grain legumes in a temperate-maritime cropping system.</title>
        <authorList>
            <person name="Maluk M."/>
            <person name="Francesc Ferrando Molina F."/>
            <person name="Lopez Del Egido L."/>
            <person name="Lafos M."/>
            <person name="Langarica-Fuentes A."/>
            <person name="Gebre Yohannes G."/>
            <person name="Young M.W."/>
            <person name="Martin P."/>
            <person name="Gantlett R."/>
            <person name="Kenicer G."/>
            <person name="Hawes C."/>
            <person name="Begg G.S."/>
            <person name="Quilliam R.S."/>
            <person name="Squire G.R."/>
            <person name="Poole P.S."/>
            <person name="Young P.W."/>
            <person name="Iannetta P.M."/>
            <person name="James E.K."/>
        </authorList>
    </citation>
    <scope>NUCLEOTIDE SEQUENCE [LARGE SCALE GENOMIC DNA]</scope>
    <source>
        <strain evidence="1 2">JHI944</strain>
    </source>
</reference>
<evidence type="ECO:0000313" key="1">
    <source>
        <dbReference type="EMBL" id="NEK49915.1"/>
    </source>
</evidence>
<accession>A0A6P0DDE7</accession>
<dbReference type="RefSeq" id="WP_131586931.1">
    <property type="nucleotide sequence ID" value="NZ_CP121638.1"/>
</dbReference>
<sequence>MSTATPKVTIERLEPETVVAPLLVRTPFKIMGSGLSNKLYIYISTQPNGSDDVSNPNGVIDETVYKIKIFRDSSASSTDRILSLIVKPELDAGPFKPETEFFVAIKLDDVNGKFEAALKTFKLA</sequence>
<comment type="caution">
    <text evidence="1">The sequence shown here is derived from an EMBL/GenBank/DDBJ whole genome shotgun (WGS) entry which is preliminary data.</text>
</comment>
<organism evidence="1 2">
    <name type="scientific">Rhizobium leguminosarum</name>
    <dbReference type="NCBI Taxonomy" id="384"/>
    <lineage>
        <taxon>Bacteria</taxon>
        <taxon>Pseudomonadati</taxon>
        <taxon>Pseudomonadota</taxon>
        <taxon>Alphaproteobacteria</taxon>
        <taxon>Hyphomicrobiales</taxon>
        <taxon>Rhizobiaceae</taxon>
        <taxon>Rhizobium/Agrobacterium group</taxon>
        <taxon>Rhizobium</taxon>
    </lineage>
</organism>
<proteinExistence type="predicted"/>
<name>A0A6P0DDE7_RHILE</name>
<evidence type="ECO:0000313" key="2">
    <source>
        <dbReference type="Proteomes" id="UP000471409"/>
    </source>
</evidence>
<protein>
    <submittedName>
        <fullName evidence="1">Uncharacterized protein</fullName>
    </submittedName>
</protein>
<dbReference type="Proteomes" id="UP000471409">
    <property type="component" value="Unassembled WGS sequence"/>
</dbReference>
<dbReference type="AlphaFoldDB" id="A0A6P0DDE7"/>
<gene>
    <name evidence="1" type="ORF">GUK36_10795</name>
</gene>
<dbReference type="EMBL" id="WXXP01000004">
    <property type="protein sequence ID" value="NEK49915.1"/>
    <property type="molecule type" value="Genomic_DNA"/>
</dbReference>